<dbReference type="RefSeq" id="WP_099215670.1">
    <property type="nucleotide sequence ID" value="NZ_JAUYVU010000006.1"/>
</dbReference>
<dbReference type="EMBL" id="PDUU01000008">
    <property type="protein sequence ID" value="PHN97462.1"/>
    <property type="molecule type" value="Genomic_DNA"/>
</dbReference>
<gene>
    <name evidence="2" type="ORF">CSC81_10340</name>
    <name evidence="1" type="ORF">Q8W23_08565</name>
</gene>
<dbReference type="EMBL" id="JAUYVU010000006">
    <property type="protein sequence ID" value="MDP2541523.1"/>
    <property type="molecule type" value="Genomic_DNA"/>
</dbReference>
<sequence length="131" mass="15868">MNWKIIIENKRRYADTSYYLKAERDCLEGTIVLEICWIENFMYDLTVYLYRKEPKRKFLFFKSTKPETLYSCLVFYNGRIEKYGHQIMRITEDAPLEKLKRLDSFQKDGVLNYKIGEKYSLDFTTTLPEKN</sequence>
<keyword evidence="4" id="KW-1185">Reference proteome</keyword>
<reference evidence="1 4" key="3">
    <citation type="submission" date="2023-07" db="EMBL/GenBank/DDBJ databases">
        <title>Genome content predicts the carbon catabolic preferences of heterotrophic bacteria.</title>
        <authorList>
            <person name="Gralka M."/>
        </authorList>
    </citation>
    <scope>NUCLEOTIDE SEQUENCE [LARGE SCALE GENOMIC DNA]</scope>
    <source>
        <strain evidence="1 4">4G03</strain>
    </source>
</reference>
<reference evidence="2 3" key="1">
    <citation type="journal article" date="2016" name="Nat. Commun.">
        <title>Microbial interactions lead to rapid micro-scale successions on model marine particles.</title>
        <authorList>
            <person name="Datta M.S."/>
            <person name="Sliwerska E."/>
            <person name="Gore J."/>
            <person name="Polz M.F."/>
            <person name="Cordero O.X."/>
        </authorList>
    </citation>
    <scope>NUCLEOTIDE SEQUENCE [LARGE SCALE GENOMIC DNA]</scope>
    <source>
        <strain evidence="2 3">4G03</strain>
    </source>
</reference>
<accession>A0A2G1BTT1</accession>
<evidence type="ECO:0000313" key="2">
    <source>
        <dbReference type="EMBL" id="PHN97462.1"/>
    </source>
</evidence>
<name>A0A2G1BTT1_9FLAO</name>
<reference evidence="2" key="2">
    <citation type="submission" date="2017-10" db="EMBL/GenBank/DDBJ databases">
        <authorList>
            <person name="Enke T.N."/>
            <person name="Cordero O.X."/>
        </authorList>
    </citation>
    <scope>NUCLEOTIDE SEQUENCE</scope>
    <source>
        <strain evidence="2">4G03</strain>
    </source>
</reference>
<protein>
    <submittedName>
        <fullName evidence="2">Uncharacterized protein</fullName>
    </submittedName>
</protein>
<evidence type="ECO:0000313" key="3">
    <source>
        <dbReference type="Proteomes" id="UP000222163"/>
    </source>
</evidence>
<dbReference type="AlphaFoldDB" id="A0A2G1BTT1"/>
<organism evidence="2 3">
    <name type="scientific">Tenacibaculum discolor</name>
    <dbReference type="NCBI Taxonomy" id="361581"/>
    <lineage>
        <taxon>Bacteria</taxon>
        <taxon>Pseudomonadati</taxon>
        <taxon>Bacteroidota</taxon>
        <taxon>Flavobacteriia</taxon>
        <taxon>Flavobacteriales</taxon>
        <taxon>Flavobacteriaceae</taxon>
        <taxon>Tenacibaculum</taxon>
    </lineage>
</organism>
<evidence type="ECO:0000313" key="1">
    <source>
        <dbReference type="EMBL" id="MDP2541523.1"/>
    </source>
</evidence>
<dbReference type="Proteomes" id="UP000222163">
    <property type="component" value="Unassembled WGS sequence"/>
</dbReference>
<evidence type="ECO:0000313" key="4">
    <source>
        <dbReference type="Proteomes" id="UP001242342"/>
    </source>
</evidence>
<proteinExistence type="predicted"/>
<comment type="caution">
    <text evidence="2">The sequence shown here is derived from an EMBL/GenBank/DDBJ whole genome shotgun (WGS) entry which is preliminary data.</text>
</comment>
<dbReference type="Proteomes" id="UP001242342">
    <property type="component" value="Unassembled WGS sequence"/>
</dbReference>